<evidence type="ECO:0000313" key="13">
    <source>
        <dbReference type="Proteomes" id="UP000422837"/>
    </source>
</evidence>
<feature type="domain" description="GHMP kinase C-terminal" evidence="11">
    <location>
        <begin position="228"/>
        <end position="303"/>
    </location>
</feature>
<evidence type="ECO:0000256" key="1">
    <source>
        <dbReference type="ARBA" id="ARBA00022490"/>
    </source>
</evidence>
<dbReference type="NCBIfam" id="TIGR00549">
    <property type="entry name" value="mevalon_kin"/>
    <property type="match status" value="1"/>
</dbReference>
<feature type="domain" description="GHMP kinase N-terminal" evidence="10">
    <location>
        <begin position="79"/>
        <end position="159"/>
    </location>
</feature>
<dbReference type="PANTHER" id="PTHR43290:SF2">
    <property type="entry name" value="MEVALONATE KINASE"/>
    <property type="match status" value="1"/>
</dbReference>
<evidence type="ECO:0000256" key="6">
    <source>
        <dbReference type="ARBA" id="ARBA00022840"/>
    </source>
</evidence>
<dbReference type="GO" id="GO:0004496">
    <property type="term" value="F:mevalonate kinase activity"/>
    <property type="evidence" value="ECO:0007669"/>
    <property type="project" value="UniProtKB-EC"/>
</dbReference>
<dbReference type="InterPro" id="IPR036554">
    <property type="entry name" value="GHMP_kinase_C_sf"/>
</dbReference>
<dbReference type="InterPro" id="IPR020568">
    <property type="entry name" value="Ribosomal_Su5_D2-typ_SF"/>
</dbReference>
<dbReference type="SUPFAM" id="SSF54211">
    <property type="entry name" value="Ribosomal protein S5 domain 2-like"/>
    <property type="match status" value="1"/>
</dbReference>
<dbReference type="AlphaFoldDB" id="A0ABD6Z5G9"/>
<evidence type="ECO:0000313" key="12">
    <source>
        <dbReference type="EMBL" id="QGN30801.1"/>
    </source>
</evidence>
<dbReference type="InterPro" id="IPR013750">
    <property type="entry name" value="GHMP_kinase_C_dom"/>
</dbReference>
<proteinExistence type="predicted"/>
<keyword evidence="2" id="KW-0444">Lipid biosynthesis</keyword>
<keyword evidence="8" id="KW-0443">Lipid metabolism</keyword>
<protein>
    <submittedName>
        <fullName evidence="12">Mevalonate kinase</fullName>
        <ecNumber evidence="12">2.7.1.36</ecNumber>
    </submittedName>
</protein>
<keyword evidence="1" id="KW-0963">Cytoplasm</keyword>
<dbReference type="Proteomes" id="UP000422837">
    <property type="component" value="Chromosome"/>
</dbReference>
<dbReference type="Gene3D" id="3.30.230.10">
    <property type="match status" value="1"/>
</dbReference>
<dbReference type="EC" id="2.7.1.36" evidence="12"/>
<comment type="pathway">
    <text evidence="9">Isoprenoid biosynthesis; isopentenyl diphosphate biosynthesis via mevalonate pathway; isopentenyl diphosphate from (R)-mevalonate: step 1/3.</text>
</comment>
<reference evidence="12 13" key="1">
    <citation type="submission" date="2019-11" db="EMBL/GenBank/DDBJ databases">
        <title>Detection and genome characteristic of a blood enterococcus casselifavus isolate from Zhengzhou,china.</title>
        <authorList>
            <person name="Wen P."/>
        </authorList>
    </citation>
    <scope>NUCLEOTIDE SEQUENCE [LARGE SCALE GENOMIC DNA]</scope>
    <source>
        <strain evidence="12 13">EC291</strain>
    </source>
</reference>
<accession>A0ABD6Z5G9</accession>
<dbReference type="GO" id="GO:0006629">
    <property type="term" value="P:lipid metabolic process"/>
    <property type="evidence" value="ECO:0007669"/>
    <property type="project" value="UniProtKB-KW"/>
</dbReference>
<dbReference type="SUPFAM" id="SSF55060">
    <property type="entry name" value="GHMP Kinase, C-terminal domain"/>
    <property type="match status" value="1"/>
</dbReference>
<keyword evidence="4" id="KW-0547">Nucleotide-binding</keyword>
<dbReference type="InterPro" id="IPR014721">
    <property type="entry name" value="Ribsml_uS5_D2-typ_fold_subgr"/>
</dbReference>
<evidence type="ECO:0000256" key="5">
    <source>
        <dbReference type="ARBA" id="ARBA00022777"/>
    </source>
</evidence>
<keyword evidence="5 12" id="KW-0418">Kinase</keyword>
<evidence type="ECO:0000256" key="2">
    <source>
        <dbReference type="ARBA" id="ARBA00022516"/>
    </source>
</evidence>
<keyword evidence="6" id="KW-0067">ATP-binding</keyword>
<dbReference type="Gene3D" id="3.30.70.890">
    <property type="entry name" value="GHMP kinase, C-terminal domain"/>
    <property type="match status" value="1"/>
</dbReference>
<keyword evidence="3 12" id="KW-0808">Transferase</keyword>
<dbReference type="Pfam" id="PF00288">
    <property type="entry name" value="GHMP_kinases_N"/>
    <property type="match status" value="1"/>
</dbReference>
<evidence type="ECO:0000259" key="10">
    <source>
        <dbReference type="Pfam" id="PF00288"/>
    </source>
</evidence>
<evidence type="ECO:0000256" key="8">
    <source>
        <dbReference type="ARBA" id="ARBA00023098"/>
    </source>
</evidence>
<dbReference type="Pfam" id="PF08544">
    <property type="entry name" value="GHMP_kinases_C"/>
    <property type="match status" value="1"/>
</dbReference>
<evidence type="ECO:0000256" key="4">
    <source>
        <dbReference type="ARBA" id="ARBA00022741"/>
    </source>
</evidence>
<keyword evidence="7" id="KW-0460">Magnesium</keyword>
<dbReference type="EMBL" id="CP046123">
    <property type="protein sequence ID" value="QGN30801.1"/>
    <property type="molecule type" value="Genomic_DNA"/>
</dbReference>
<dbReference type="InterPro" id="IPR006204">
    <property type="entry name" value="GHMP_kinase_N_dom"/>
</dbReference>
<evidence type="ECO:0000256" key="3">
    <source>
        <dbReference type="ARBA" id="ARBA00022679"/>
    </source>
</evidence>
<dbReference type="PRINTS" id="PR00959">
    <property type="entry name" value="MEVGALKINASE"/>
</dbReference>
<evidence type="ECO:0000256" key="9">
    <source>
        <dbReference type="ARBA" id="ARBA00029438"/>
    </source>
</evidence>
<dbReference type="PANTHER" id="PTHR43290">
    <property type="entry name" value="MEVALONATE KINASE"/>
    <property type="match status" value="1"/>
</dbReference>
<evidence type="ECO:0000259" key="11">
    <source>
        <dbReference type="Pfam" id="PF08544"/>
    </source>
</evidence>
<evidence type="ECO:0000256" key="7">
    <source>
        <dbReference type="ARBA" id="ARBA00022842"/>
    </source>
</evidence>
<sequence>MWGKLPKEMRKIMSIGTGIATGKIILMGEHSVVYGEPAIAFPFAGAKVQVEITANEKNTLISSYYHGLLEEVPSHLKNVKDLLHRLQQDFHTGPFATSIVSTIPSERGMGSSAAVAVALTRAFFDWIKKDFTKEELMTYVNFSEKIAHGNPSGIDAAAASGTDAIYFIKGHPITSFPLTIDGYLLVADTGIKGQTREAVKSVAHLFETSKQLASQAIQRLGIETKRAKEAIIANQLEILGESMNNAHQALQQLGVSNQQLDQLVSSALAHGAYGAKLTGGGRGGCMIALTKTKEQAENISRILLSDGARAAWIQGLGVYEHV</sequence>
<organism evidence="12 13">
    <name type="scientific">Enterococcus casseliflavus</name>
    <name type="common">Enterococcus flavescens</name>
    <dbReference type="NCBI Taxonomy" id="37734"/>
    <lineage>
        <taxon>Bacteria</taxon>
        <taxon>Bacillati</taxon>
        <taxon>Bacillota</taxon>
        <taxon>Bacilli</taxon>
        <taxon>Lactobacillales</taxon>
        <taxon>Enterococcaceae</taxon>
        <taxon>Enterococcus</taxon>
    </lineage>
</organism>
<dbReference type="GO" id="GO:0005524">
    <property type="term" value="F:ATP binding"/>
    <property type="evidence" value="ECO:0007669"/>
    <property type="project" value="UniProtKB-KW"/>
</dbReference>
<dbReference type="InterPro" id="IPR006205">
    <property type="entry name" value="Mev_gal_kin"/>
</dbReference>
<gene>
    <name evidence="12" type="primary">mvk</name>
    <name evidence="12" type="ORF">GFU50_15255</name>
</gene>
<name>A0ABD6Z5G9_ENTCA</name>